<keyword evidence="1" id="KW-0175">Coiled coil</keyword>
<dbReference type="InterPro" id="IPR058982">
    <property type="entry name" value="Beta-barrel_AprE"/>
</dbReference>
<evidence type="ECO:0000313" key="6">
    <source>
        <dbReference type="Proteomes" id="UP000315540"/>
    </source>
</evidence>
<keyword evidence="2" id="KW-0472">Membrane</keyword>
<evidence type="ECO:0000259" key="3">
    <source>
        <dbReference type="Pfam" id="PF25917"/>
    </source>
</evidence>
<protein>
    <submittedName>
        <fullName evidence="5">HlyD family efflux transporter periplasmic adaptor subunit</fullName>
    </submittedName>
</protein>
<accession>A0A504J6P0</accession>
<evidence type="ECO:0000313" key="5">
    <source>
        <dbReference type="EMBL" id="TPN82759.1"/>
    </source>
</evidence>
<dbReference type="Proteomes" id="UP000315540">
    <property type="component" value="Unassembled WGS sequence"/>
</dbReference>
<dbReference type="OrthoDB" id="8439633at2"/>
<proteinExistence type="predicted"/>
<name>A0A504J6P0_9FLAO</name>
<keyword evidence="2" id="KW-1133">Transmembrane helix</keyword>
<dbReference type="PRINTS" id="PR01490">
    <property type="entry name" value="RTXTOXIND"/>
</dbReference>
<feature type="coiled-coil region" evidence="1">
    <location>
        <begin position="117"/>
        <end position="162"/>
    </location>
</feature>
<dbReference type="InterPro" id="IPR050739">
    <property type="entry name" value="MFP"/>
</dbReference>
<keyword evidence="6" id="KW-1185">Reference proteome</keyword>
<reference evidence="5 6" key="1">
    <citation type="submission" date="2019-06" db="EMBL/GenBank/DDBJ databases">
        <authorList>
            <person name="Meng X."/>
        </authorList>
    </citation>
    <scope>NUCLEOTIDE SEQUENCE [LARGE SCALE GENOMIC DNA]</scope>
    <source>
        <strain evidence="5 6">M625</strain>
    </source>
</reference>
<dbReference type="PANTHER" id="PTHR30386">
    <property type="entry name" value="MEMBRANE FUSION SUBUNIT OF EMRAB-TOLC MULTIDRUG EFFLUX PUMP"/>
    <property type="match status" value="1"/>
</dbReference>
<dbReference type="Pfam" id="PF26002">
    <property type="entry name" value="Beta-barrel_AprE"/>
    <property type="match status" value="1"/>
</dbReference>
<dbReference type="AlphaFoldDB" id="A0A504J6P0"/>
<dbReference type="RefSeq" id="WP_140595976.1">
    <property type="nucleotide sequence ID" value="NZ_VFWZ01000008.1"/>
</dbReference>
<dbReference type="EMBL" id="VFWZ01000008">
    <property type="protein sequence ID" value="TPN82759.1"/>
    <property type="molecule type" value="Genomic_DNA"/>
</dbReference>
<dbReference type="PANTHER" id="PTHR30386:SF28">
    <property type="entry name" value="EXPORTED PROTEIN"/>
    <property type="match status" value="1"/>
</dbReference>
<keyword evidence="2" id="KW-0812">Transmembrane</keyword>
<comment type="caution">
    <text evidence="5">The sequence shown here is derived from an EMBL/GenBank/DDBJ whole genome shotgun (WGS) entry which is preliminary data.</text>
</comment>
<dbReference type="InterPro" id="IPR058625">
    <property type="entry name" value="MdtA-like_BSH"/>
</dbReference>
<organism evidence="5 6">
    <name type="scientific">Aquimarina algicola</name>
    <dbReference type="NCBI Taxonomy" id="2589995"/>
    <lineage>
        <taxon>Bacteria</taxon>
        <taxon>Pseudomonadati</taxon>
        <taxon>Bacteroidota</taxon>
        <taxon>Flavobacteriia</taxon>
        <taxon>Flavobacteriales</taxon>
        <taxon>Flavobacteriaceae</taxon>
        <taxon>Aquimarina</taxon>
    </lineage>
</organism>
<evidence type="ECO:0000256" key="2">
    <source>
        <dbReference type="SAM" id="Phobius"/>
    </source>
</evidence>
<dbReference type="Gene3D" id="2.40.30.170">
    <property type="match status" value="1"/>
</dbReference>
<dbReference type="Gene3D" id="2.40.50.100">
    <property type="match status" value="1"/>
</dbReference>
<dbReference type="Pfam" id="PF25917">
    <property type="entry name" value="BSH_RND"/>
    <property type="match status" value="1"/>
</dbReference>
<feature type="transmembrane region" description="Helical" evidence="2">
    <location>
        <begin position="30"/>
        <end position="50"/>
    </location>
</feature>
<evidence type="ECO:0000256" key="1">
    <source>
        <dbReference type="SAM" id="Coils"/>
    </source>
</evidence>
<feature type="domain" description="Multidrug resistance protein MdtA-like barrel-sandwich hybrid" evidence="3">
    <location>
        <begin position="71"/>
        <end position="285"/>
    </location>
</feature>
<sequence>MNPKLFRKEVFKHKSQRLYGEVLLKSPRFFWLYTITITILVIVALLLLFYGTYSRKESVKGYLIPDKGLVKLYPSYSGIIKRNFIIEGQKVKKNQLLMEIGTERLNADSISSIDHSILRLQKQSKNLSQQIEDEKKLMLSEESRLTQKLINLTREYQQILKQLKINKSQYGITEKQRDQYEMLLSKGIVDNDDYRIRQTGYFNAKNSLESTRRLKIIKETEISNAKIDLEQLPIKKENSIKELIEQKSQVEEKLVEVTDRKSFAIKSPVNGRVIFSQFHVGQKANPNLSLLTILPEKAELFADLFLPSRAIGFVKKNQNVLIRFDAFPYQRYGLHNGKIIQVAKAAINPNEIETPLSLQEPVYRVKVALDKQYIKAFGKKVFLQPSMSVDAEIILEDRSLGEWLLEPIYSLKGRF</sequence>
<gene>
    <name evidence="5" type="ORF">FHK87_20235</name>
</gene>
<evidence type="ECO:0000259" key="4">
    <source>
        <dbReference type="Pfam" id="PF26002"/>
    </source>
</evidence>
<feature type="domain" description="AprE-like beta-barrel" evidence="4">
    <location>
        <begin position="303"/>
        <end position="394"/>
    </location>
</feature>